<reference evidence="1" key="2">
    <citation type="submission" date="2020-02" db="EMBL/GenBank/DDBJ databases">
        <title>Identification and distribution of gene clusters putatively required for synthesis of sphingolipid metabolism inhibitors in phylogenetically diverse species of the filamentous fungus Fusarium.</title>
        <authorList>
            <person name="Kim H.-S."/>
            <person name="Busman M."/>
            <person name="Brown D.W."/>
            <person name="Divon H."/>
            <person name="Uhlig S."/>
            <person name="Proctor R.H."/>
        </authorList>
    </citation>
    <scope>NUCLEOTIDE SEQUENCE</scope>
    <source>
        <strain evidence="1">NRRL 25174</strain>
    </source>
</reference>
<accession>A0A9P5DZ42</accession>
<evidence type="ECO:0000313" key="1">
    <source>
        <dbReference type="EMBL" id="KAF4340780.1"/>
    </source>
</evidence>
<organism evidence="1 2">
    <name type="scientific">Fusarium beomiforme</name>
    <dbReference type="NCBI Taxonomy" id="44412"/>
    <lineage>
        <taxon>Eukaryota</taxon>
        <taxon>Fungi</taxon>
        <taxon>Dikarya</taxon>
        <taxon>Ascomycota</taxon>
        <taxon>Pezizomycotina</taxon>
        <taxon>Sordariomycetes</taxon>
        <taxon>Hypocreomycetidae</taxon>
        <taxon>Hypocreales</taxon>
        <taxon>Nectriaceae</taxon>
        <taxon>Fusarium</taxon>
        <taxon>Fusarium burgessii species complex</taxon>
    </lineage>
</organism>
<reference evidence="1" key="1">
    <citation type="journal article" date="2017" name="Mycologia">
        <title>Fusarium algeriense, sp. nov., a novel toxigenic crown rot pathogen of durum wheat from Algeria is nested in the Fusarium burgessii species complex.</title>
        <authorList>
            <person name="Laraba I."/>
            <person name="Keddad A."/>
            <person name="Boureghda H."/>
            <person name="Abdallah N."/>
            <person name="Vaughan M.M."/>
            <person name="Proctor R.H."/>
            <person name="Busman M."/>
            <person name="O'Donnell K."/>
        </authorList>
    </citation>
    <scope>NUCLEOTIDE SEQUENCE</scope>
    <source>
        <strain evidence="1">NRRL 25174</strain>
    </source>
</reference>
<sequence length="172" mass="18616">MIQNFAIFSAFKTSRSPEVNALIKKHGASDALFIKNLGYFTNISLAAVGESGNTAIHTDVRKIIHDLKDPIGLTPSELSILCFWASHLGSVKILFLGEHACTIFVTKGGKGPYSEYDLGFISFVADNIKKEVAKTEKTMAEACTEYGDVLNIAYALGTKAGKRRLLSGSDKP</sequence>
<dbReference type="EMBL" id="PVQB02000223">
    <property type="protein sequence ID" value="KAF4340780.1"/>
    <property type="molecule type" value="Genomic_DNA"/>
</dbReference>
<dbReference type="AlphaFoldDB" id="A0A9P5DZ42"/>
<evidence type="ECO:0000313" key="2">
    <source>
        <dbReference type="Proteomes" id="UP000730481"/>
    </source>
</evidence>
<dbReference type="OrthoDB" id="5051934at2759"/>
<gene>
    <name evidence="1" type="ORF">FBEOM_5302</name>
</gene>
<dbReference type="Proteomes" id="UP000730481">
    <property type="component" value="Unassembled WGS sequence"/>
</dbReference>
<comment type="caution">
    <text evidence="1">The sequence shown here is derived from an EMBL/GenBank/DDBJ whole genome shotgun (WGS) entry which is preliminary data.</text>
</comment>
<protein>
    <submittedName>
        <fullName evidence="1">Uncharacterized protein</fullName>
    </submittedName>
</protein>
<name>A0A9P5DZ42_9HYPO</name>
<keyword evidence="2" id="KW-1185">Reference proteome</keyword>
<proteinExistence type="predicted"/>